<evidence type="ECO:0000256" key="12">
    <source>
        <dbReference type="ARBA" id="ARBA00023237"/>
    </source>
</evidence>
<dbReference type="PANTHER" id="PTHR32552:SF68">
    <property type="entry name" value="FERRICHROME OUTER MEMBRANE TRANSPORTER_PHAGE RECEPTOR"/>
    <property type="match status" value="1"/>
</dbReference>
<keyword evidence="5" id="KW-0410">Iron transport</keyword>
<dbReference type="AlphaFoldDB" id="A0A8J7AV74"/>
<dbReference type="GO" id="GO:0015344">
    <property type="term" value="F:siderophore uptake transmembrane transporter activity"/>
    <property type="evidence" value="ECO:0007669"/>
    <property type="project" value="TreeGrafter"/>
</dbReference>
<keyword evidence="4 13" id="KW-1134">Transmembrane beta strand</keyword>
<dbReference type="SUPFAM" id="SSF56935">
    <property type="entry name" value="Porins"/>
    <property type="match status" value="1"/>
</dbReference>
<comment type="subcellular location">
    <subcellularLocation>
        <location evidence="1 13">Cell outer membrane</location>
        <topology evidence="1 13">Multi-pass membrane protein</topology>
    </subcellularLocation>
</comment>
<keyword evidence="12 13" id="KW-0998">Cell outer membrane</keyword>
<evidence type="ECO:0000256" key="13">
    <source>
        <dbReference type="PROSITE-ProRule" id="PRU01360"/>
    </source>
</evidence>
<evidence type="ECO:0000256" key="11">
    <source>
        <dbReference type="ARBA" id="ARBA00023136"/>
    </source>
</evidence>
<evidence type="ECO:0000259" key="17">
    <source>
        <dbReference type="Pfam" id="PF07715"/>
    </source>
</evidence>
<dbReference type="PANTHER" id="PTHR32552">
    <property type="entry name" value="FERRICHROME IRON RECEPTOR-RELATED"/>
    <property type="match status" value="1"/>
</dbReference>
<dbReference type="InterPro" id="IPR012910">
    <property type="entry name" value="Plug_dom"/>
</dbReference>
<dbReference type="FunFam" id="2.170.130.10:FF:000001">
    <property type="entry name" value="Catecholate siderophore TonB-dependent receptor"/>
    <property type="match status" value="1"/>
</dbReference>
<evidence type="ECO:0000256" key="5">
    <source>
        <dbReference type="ARBA" id="ARBA00022496"/>
    </source>
</evidence>
<feature type="domain" description="TonB-dependent receptor-like beta-barrel" evidence="16">
    <location>
        <begin position="389"/>
        <end position="815"/>
    </location>
</feature>
<dbReference type="InterPro" id="IPR021731">
    <property type="entry name" value="AMIN_dom"/>
</dbReference>
<feature type="domain" description="AMIN" evidence="18">
    <location>
        <begin position="79"/>
        <end position="173"/>
    </location>
</feature>
<dbReference type="GO" id="GO:0009279">
    <property type="term" value="C:cell outer membrane"/>
    <property type="evidence" value="ECO:0007669"/>
    <property type="project" value="UniProtKB-SubCell"/>
</dbReference>
<evidence type="ECO:0000256" key="1">
    <source>
        <dbReference type="ARBA" id="ARBA00004571"/>
    </source>
</evidence>
<dbReference type="Proteomes" id="UP000636505">
    <property type="component" value="Unassembled WGS sequence"/>
</dbReference>
<evidence type="ECO:0000256" key="9">
    <source>
        <dbReference type="ARBA" id="ARBA00023065"/>
    </source>
</evidence>
<dbReference type="Pfam" id="PF07715">
    <property type="entry name" value="Plug"/>
    <property type="match status" value="1"/>
</dbReference>
<evidence type="ECO:0000256" key="6">
    <source>
        <dbReference type="ARBA" id="ARBA00022692"/>
    </source>
</evidence>
<evidence type="ECO:0000256" key="14">
    <source>
        <dbReference type="RuleBase" id="RU003357"/>
    </source>
</evidence>
<keyword evidence="20" id="KW-1185">Reference proteome</keyword>
<dbReference type="InterPro" id="IPR037066">
    <property type="entry name" value="Plug_dom_sf"/>
</dbReference>
<keyword evidence="8" id="KW-0408">Iron</keyword>
<dbReference type="Gene3D" id="2.170.130.10">
    <property type="entry name" value="TonB-dependent receptor, plug domain"/>
    <property type="match status" value="1"/>
</dbReference>
<evidence type="ECO:0000256" key="3">
    <source>
        <dbReference type="ARBA" id="ARBA00022448"/>
    </source>
</evidence>
<proteinExistence type="inferred from homology"/>
<evidence type="ECO:0000256" key="10">
    <source>
        <dbReference type="ARBA" id="ARBA00023077"/>
    </source>
</evidence>
<organism evidence="19 20">
    <name type="scientific">Vasconcelosia minhoensis LEGE 07310</name>
    <dbReference type="NCBI Taxonomy" id="915328"/>
    <lineage>
        <taxon>Bacteria</taxon>
        <taxon>Bacillati</taxon>
        <taxon>Cyanobacteriota</taxon>
        <taxon>Cyanophyceae</taxon>
        <taxon>Nodosilineales</taxon>
        <taxon>Cymatolegaceae</taxon>
        <taxon>Vasconcelosia</taxon>
        <taxon>Vasconcelosia minhoensis</taxon>
    </lineage>
</organism>
<feature type="domain" description="TonB-dependent receptor plug" evidence="17">
    <location>
        <begin position="218"/>
        <end position="316"/>
    </location>
</feature>
<comment type="similarity">
    <text evidence="2 13 14">Belongs to the TonB-dependent receptor family.</text>
</comment>
<sequence length="846" mass="92399">MLEANPSSVRLPSTVSGSAESIVETSAEPNATRLSSPQSHAEVHPPISPLPDSPTSRPATTVADWVAQIEASQVQITGVRLEPTETGLSIVLETAAGDLPTPTTQTVGNALTADIPNAVLALPEGEMFEQFGPAEGIALVSVTSLPDGGVRVSITGTDAPPQAEVSTEAGNLVLSVVPGVATAADADEAIQVIVTGEEAGSDYFVPNASSTLRTDTPIRDTPSSVQVIPQQVIEDQGATNAREVVRNAAGVNFAESAGNRDERFIIRGFEAEQFRNGFRDDFLSSATQTELANVDRVEILKGPASILFGRAEPAGIINFVTKKPLREPFYEIAFTAGSFDFYRPTLDFSGPLTENGNLAYRLNAAYENAGSFRDGVETERFFVAPTLSWEISPDTELSLEFSYLHDTRPIDRGLVVLSDDEVADIPFDTFLGDPDGRLDFDETRTELYLDHRFNSNLSLRSLIRYTTSDVNGSTIEIDGESEDDRNFPISDTRQDQSFETFTIQNDLIAKFDTGEIEHTLLFGLEYANTFFGSAPTIRTGATIDIFDPSREFIFDESGSFDFEQSSDSIGIYLQDQIALLDNLKLVVGGRFDTFSQEETFDGEVTETEADAFSPRVGIVYQPIQPVSLYASYTRSFTPVSGVNIDNEPFDPERGTGFEIGVKTEIIEDRLFSTLAFYDTTLTNVTTEDPDNPNFSVQTGEQRSRGIELDVQGEILPGWNIFAGYAYTDAEVTEDNEIPVGNRLVNVPEHNFNLWTTYTLQEGDLAGLGFGAGVFYVGERAGDLDNSFFVDDYVRVDAAIYYERENYRFALNFKNLFDAEFIEGTAGRTEVIPGAPFTVLGTVSVKF</sequence>
<evidence type="ECO:0000256" key="2">
    <source>
        <dbReference type="ARBA" id="ARBA00009810"/>
    </source>
</evidence>
<protein>
    <submittedName>
        <fullName evidence="19">TonB-dependent receptor</fullName>
    </submittedName>
</protein>
<dbReference type="Gene3D" id="2.40.170.20">
    <property type="entry name" value="TonB-dependent receptor, beta-barrel domain"/>
    <property type="match status" value="1"/>
</dbReference>
<keyword evidence="19" id="KW-0675">Receptor</keyword>
<feature type="compositionally biased region" description="Polar residues" evidence="15">
    <location>
        <begin position="1"/>
        <end position="39"/>
    </location>
</feature>
<accession>A0A8J7AV74</accession>
<name>A0A8J7AV74_9CYAN</name>
<gene>
    <name evidence="19" type="ORF">IQ241_09460</name>
</gene>
<keyword evidence="9" id="KW-0406">Ion transport</keyword>
<dbReference type="FunFam" id="2.40.170.20:FF:000005">
    <property type="entry name" value="TonB-dependent siderophore receptor"/>
    <property type="match status" value="1"/>
</dbReference>
<dbReference type="NCBIfam" id="TIGR01783">
    <property type="entry name" value="TonB-siderophor"/>
    <property type="match status" value="1"/>
</dbReference>
<dbReference type="PROSITE" id="PS52016">
    <property type="entry name" value="TONB_DEPENDENT_REC_3"/>
    <property type="match status" value="1"/>
</dbReference>
<keyword evidence="6 13" id="KW-0812">Transmembrane</keyword>
<dbReference type="GO" id="GO:0015891">
    <property type="term" value="P:siderophore transport"/>
    <property type="evidence" value="ECO:0007669"/>
    <property type="project" value="InterPro"/>
</dbReference>
<keyword evidence="7" id="KW-0732">Signal</keyword>
<evidence type="ECO:0000313" key="19">
    <source>
        <dbReference type="EMBL" id="MBE9077523.1"/>
    </source>
</evidence>
<dbReference type="GO" id="GO:0038023">
    <property type="term" value="F:signaling receptor activity"/>
    <property type="evidence" value="ECO:0007669"/>
    <property type="project" value="InterPro"/>
</dbReference>
<dbReference type="InterPro" id="IPR036942">
    <property type="entry name" value="Beta-barrel_TonB_sf"/>
</dbReference>
<evidence type="ECO:0000256" key="15">
    <source>
        <dbReference type="SAM" id="MobiDB-lite"/>
    </source>
</evidence>
<feature type="region of interest" description="Disordered" evidence="15">
    <location>
        <begin position="1"/>
        <end position="59"/>
    </location>
</feature>
<dbReference type="Pfam" id="PF00593">
    <property type="entry name" value="TonB_dep_Rec_b-barrel"/>
    <property type="match status" value="1"/>
</dbReference>
<dbReference type="InterPro" id="IPR039426">
    <property type="entry name" value="TonB-dep_rcpt-like"/>
</dbReference>
<dbReference type="InterPro" id="IPR010105">
    <property type="entry name" value="TonB_sidphr_rcpt"/>
</dbReference>
<reference evidence="19" key="1">
    <citation type="submission" date="2020-10" db="EMBL/GenBank/DDBJ databases">
        <authorList>
            <person name="Castelo-Branco R."/>
            <person name="Eusebio N."/>
            <person name="Adriana R."/>
            <person name="Vieira A."/>
            <person name="Brugerolle De Fraissinette N."/>
            <person name="Rezende De Castro R."/>
            <person name="Schneider M.P."/>
            <person name="Vasconcelos V."/>
            <person name="Leao P.N."/>
        </authorList>
    </citation>
    <scope>NUCLEOTIDE SEQUENCE</scope>
    <source>
        <strain evidence="19">LEGE 07310</strain>
    </source>
</reference>
<evidence type="ECO:0000256" key="8">
    <source>
        <dbReference type="ARBA" id="ARBA00023004"/>
    </source>
</evidence>
<keyword evidence="3 13" id="KW-0813">Transport</keyword>
<dbReference type="CDD" id="cd01347">
    <property type="entry name" value="ligand_gated_channel"/>
    <property type="match status" value="1"/>
</dbReference>
<evidence type="ECO:0000256" key="7">
    <source>
        <dbReference type="ARBA" id="ARBA00022729"/>
    </source>
</evidence>
<evidence type="ECO:0000259" key="18">
    <source>
        <dbReference type="Pfam" id="PF11741"/>
    </source>
</evidence>
<dbReference type="InterPro" id="IPR000531">
    <property type="entry name" value="Beta-barrel_TonB"/>
</dbReference>
<keyword evidence="11 13" id="KW-0472">Membrane</keyword>
<evidence type="ECO:0000313" key="20">
    <source>
        <dbReference type="Proteomes" id="UP000636505"/>
    </source>
</evidence>
<dbReference type="EMBL" id="JADEXG010000017">
    <property type="protein sequence ID" value="MBE9077523.1"/>
    <property type="molecule type" value="Genomic_DNA"/>
</dbReference>
<dbReference type="Pfam" id="PF11741">
    <property type="entry name" value="AMIN"/>
    <property type="match status" value="1"/>
</dbReference>
<keyword evidence="10 14" id="KW-0798">TonB box</keyword>
<evidence type="ECO:0000256" key="4">
    <source>
        <dbReference type="ARBA" id="ARBA00022452"/>
    </source>
</evidence>
<comment type="caution">
    <text evidence="19">The sequence shown here is derived from an EMBL/GenBank/DDBJ whole genome shotgun (WGS) entry which is preliminary data.</text>
</comment>
<evidence type="ECO:0000259" key="16">
    <source>
        <dbReference type="Pfam" id="PF00593"/>
    </source>
</evidence>